<keyword evidence="4" id="KW-1185">Reference proteome</keyword>
<accession>A0A553ZVY4</accession>
<evidence type="ECO:0000313" key="4">
    <source>
        <dbReference type="Proteomes" id="UP000318521"/>
    </source>
</evidence>
<organism evidence="3 4">
    <name type="scientific">Alkalicoccobacillus porphyridii</name>
    <dbReference type="NCBI Taxonomy" id="2597270"/>
    <lineage>
        <taxon>Bacteria</taxon>
        <taxon>Bacillati</taxon>
        <taxon>Bacillota</taxon>
        <taxon>Bacilli</taxon>
        <taxon>Bacillales</taxon>
        <taxon>Bacillaceae</taxon>
        <taxon>Alkalicoccobacillus</taxon>
    </lineage>
</organism>
<protein>
    <recommendedName>
        <fullName evidence="2">VanZ-like domain-containing protein</fullName>
    </recommendedName>
</protein>
<sequence>MTSEHILSILQDNFILALFALIILSTLFLIGYFFIYRKLMNGKKQISFMKLIIFSMFIGYVLMVLGVTILQRGGSYYPGLVNLSLFSSYREAWLQFDVRNWQFVILNIVMFVPFGMLFPFLQPRFQKALWTIGAAFLFTLLIETFQFFTGLGIFELDDLFNNVLGAIIGYGFIMSILSLLEKRVKLALVYLSPLGLVLLLLAAMFTYYESKEFGNLYTGPNRAGNLDRAEITVDVEADEQEQTVSIYQAPSYSQEEADAFAEELFERLDVDTSDMEFYSYIETGLYSIQSEPSYSLWFDYADGSYSLSEFSHYDTELKDTDESNILKQLQPIDIHIPEVAEFEKTGTGTYTWWVRQLEEDNHLVDGFVTASYYEDDTIKSIDHKLITYDKVRNAQVKSEQQALDELLNGDFYSYLNDSKIDTLHLTDVNIKYMLDSKGYYQPVYSFEVLINGEESEIIIPSM</sequence>
<feature type="transmembrane region" description="Helical" evidence="1">
    <location>
        <begin position="48"/>
        <end position="70"/>
    </location>
</feature>
<dbReference type="OrthoDB" id="9805025at2"/>
<proteinExistence type="predicted"/>
<dbReference type="Proteomes" id="UP000318521">
    <property type="component" value="Unassembled WGS sequence"/>
</dbReference>
<dbReference type="InterPro" id="IPR053150">
    <property type="entry name" value="Teicoplanin_resist-assoc"/>
</dbReference>
<dbReference type="PANTHER" id="PTHR36834">
    <property type="entry name" value="MEMBRANE PROTEIN-RELATED"/>
    <property type="match status" value="1"/>
</dbReference>
<feature type="transmembrane region" description="Helical" evidence="1">
    <location>
        <begin position="159"/>
        <end position="180"/>
    </location>
</feature>
<evidence type="ECO:0000256" key="1">
    <source>
        <dbReference type="SAM" id="Phobius"/>
    </source>
</evidence>
<evidence type="ECO:0000259" key="2">
    <source>
        <dbReference type="Pfam" id="PF04892"/>
    </source>
</evidence>
<gene>
    <name evidence="3" type="ORF">FN960_15595</name>
</gene>
<dbReference type="Pfam" id="PF04892">
    <property type="entry name" value="VanZ"/>
    <property type="match status" value="1"/>
</dbReference>
<keyword evidence="1" id="KW-1133">Transmembrane helix</keyword>
<dbReference type="PANTHER" id="PTHR36834:SF1">
    <property type="entry name" value="INTEGRAL MEMBRANE PROTEIN"/>
    <property type="match status" value="1"/>
</dbReference>
<feature type="transmembrane region" description="Helical" evidence="1">
    <location>
        <begin position="101"/>
        <end position="121"/>
    </location>
</feature>
<reference evidence="3 4" key="1">
    <citation type="submission" date="2019-07" db="EMBL/GenBank/DDBJ databases">
        <authorList>
            <person name="Park Y.J."/>
            <person name="Jeong S.E."/>
            <person name="Jung H.S."/>
        </authorList>
    </citation>
    <scope>NUCLEOTIDE SEQUENCE [LARGE SCALE GENOMIC DNA]</scope>
    <source>
        <strain evidence="4">P16(2019)</strain>
    </source>
</reference>
<feature type="domain" description="VanZ-like" evidence="2">
    <location>
        <begin position="57"/>
        <end position="174"/>
    </location>
</feature>
<keyword evidence="1" id="KW-0472">Membrane</keyword>
<comment type="caution">
    <text evidence="3">The sequence shown here is derived from an EMBL/GenBank/DDBJ whole genome shotgun (WGS) entry which is preliminary data.</text>
</comment>
<dbReference type="InterPro" id="IPR006976">
    <property type="entry name" value="VanZ-like"/>
</dbReference>
<evidence type="ECO:0000313" key="3">
    <source>
        <dbReference type="EMBL" id="TSB45592.1"/>
    </source>
</evidence>
<feature type="transmembrane region" description="Helical" evidence="1">
    <location>
        <begin position="187"/>
        <end position="208"/>
    </location>
</feature>
<dbReference type="AlphaFoldDB" id="A0A553ZVY4"/>
<name>A0A553ZVY4_9BACI</name>
<dbReference type="RefSeq" id="WP_143849781.1">
    <property type="nucleotide sequence ID" value="NZ_VLXZ01000010.1"/>
</dbReference>
<feature type="transmembrane region" description="Helical" evidence="1">
    <location>
        <begin position="14"/>
        <end position="36"/>
    </location>
</feature>
<keyword evidence="1" id="KW-0812">Transmembrane</keyword>
<dbReference type="EMBL" id="VLXZ01000010">
    <property type="protein sequence ID" value="TSB45592.1"/>
    <property type="molecule type" value="Genomic_DNA"/>
</dbReference>
<feature type="transmembrane region" description="Helical" evidence="1">
    <location>
        <begin position="128"/>
        <end position="153"/>
    </location>
</feature>